<dbReference type="AlphaFoldDB" id="A0A5M3MPT1"/>
<accession>A0A5M3MPT1</accession>
<proteinExistence type="predicted"/>
<evidence type="ECO:0000313" key="3">
    <source>
        <dbReference type="Proteomes" id="UP000053558"/>
    </source>
</evidence>
<name>A0A5M3MPT1_CONPW</name>
<gene>
    <name evidence="2" type="ORF">CONPUDRAFT_166064</name>
</gene>
<dbReference type="KEGG" id="cput:CONPUDRAFT_166064"/>
<evidence type="ECO:0000256" key="1">
    <source>
        <dbReference type="SAM" id="MobiDB-lite"/>
    </source>
</evidence>
<evidence type="ECO:0000313" key="2">
    <source>
        <dbReference type="EMBL" id="EIW80571.1"/>
    </source>
</evidence>
<dbReference type="OrthoDB" id="3234283at2759"/>
<feature type="region of interest" description="Disordered" evidence="1">
    <location>
        <begin position="1"/>
        <end position="53"/>
    </location>
</feature>
<feature type="compositionally biased region" description="Low complexity" evidence="1">
    <location>
        <begin position="423"/>
        <end position="434"/>
    </location>
</feature>
<feature type="region of interest" description="Disordered" evidence="1">
    <location>
        <begin position="88"/>
        <end position="167"/>
    </location>
</feature>
<keyword evidence="3" id="KW-1185">Reference proteome</keyword>
<feature type="region of interest" description="Disordered" evidence="1">
    <location>
        <begin position="200"/>
        <end position="478"/>
    </location>
</feature>
<feature type="compositionally biased region" description="Low complexity" evidence="1">
    <location>
        <begin position="313"/>
        <end position="325"/>
    </location>
</feature>
<reference evidence="3" key="1">
    <citation type="journal article" date="2012" name="Science">
        <title>The Paleozoic origin of enzymatic lignin decomposition reconstructed from 31 fungal genomes.</title>
        <authorList>
            <person name="Floudas D."/>
            <person name="Binder M."/>
            <person name="Riley R."/>
            <person name="Barry K."/>
            <person name="Blanchette R.A."/>
            <person name="Henrissat B."/>
            <person name="Martinez A.T."/>
            <person name="Otillar R."/>
            <person name="Spatafora J.W."/>
            <person name="Yadav J.S."/>
            <person name="Aerts A."/>
            <person name="Benoit I."/>
            <person name="Boyd A."/>
            <person name="Carlson A."/>
            <person name="Copeland A."/>
            <person name="Coutinho P.M."/>
            <person name="de Vries R.P."/>
            <person name="Ferreira P."/>
            <person name="Findley K."/>
            <person name="Foster B."/>
            <person name="Gaskell J."/>
            <person name="Glotzer D."/>
            <person name="Gorecki P."/>
            <person name="Heitman J."/>
            <person name="Hesse C."/>
            <person name="Hori C."/>
            <person name="Igarashi K."/>
            <person name="Jurgens J.A."/>
            <person name="Kallen N."/>
            <person name="Kersten P."/>
            <person name="Kohler A."/>
            <person name="Kuees U."/>
            <person name="Kumar T.K.A."/>
            <person name="Kuo A."/>
            <person name="LaButti K."/>
            <person name="Larrondo L.F."/>
            <person name="Lindquist E."/>
            <person name="Ling A."/>
            <person name="Lombard V."/>
            <person name="Lucas S."/>
            <person name="Lundell T."/>
            <person name="Martin R."/>
            <person name="McLaughlin D.J."/>
            <person name="Morgenstern I."/>
            <person name="Morin E."/>
            <person name="Murat C."/>
            <person name="Nagy L.G."/>
            <person name="Nolan M."/>
            <person name="Ohm R.A."/>
            <person name="Patyshakuliyeva A."/>
            <person name="Rokas A."/>
            <person name="Ruiz-Duenas F.J."/>
            <person name="Sabat G."/>
            <person name="Salamov A."/>
            <person name="Samejima M."/>
            <person name="Schmutz J."/>
            <person name="Slot J.C."/>
            <person name="St John F."/>
            <person name="Stenlid J."/>
            <person name="Sun H."/>
            <person name="Sun S."/>
            <person name="Syed K."/>
            <person name="Tsang A."/>
            <person name="Wiebenga A."/>
            <person name="Young D."/>
            <person name="Pisabarro A."/>
            <person name="Eastwood D.C."/>
            <person name="Martin F."/>
            <person name="Cullen D."/>
            <person name="Grigoriev I.V."/>
            <person name="Hibbett D.S."/>
        </authorList>
    </citation>
    <scope>NUCLEOTIDE SEQUENCE [LARGE SCALE GENOMIC DNA]</scope>
    <source>
        <strain evidence="3">RWD-64-598 SS2</strain>
    </source>
</reference>
<dbReference type="OMA" id="EYHIHEE"/>
<comment type="caution">
    <text evidence="2">The sequence shown here is derived from an EMBL/GenBank/DDBJ whole genome shotgun (WGS) entry which is preliminary data.</text>
</comment>
<dbReference type="RefSeq" id="XP_007769497.1">
    <property type="nucleotide sequence ID" value="XM_007771307.1"/>
</dbReference>
<feature type="compositionally biased region" description="Basic residues" evidence="1">
    <location>
        <begin position="357"/>
        <end position="367"/>
    </location>
</feature>
<protein>
    <submittedName>
        <fullName evidence="2">Uncharacterized protein</fullName>
    </submittedName>
</protein>
<sequence length="503" mass="55298">MPLTRRQKRQQSASAQPDLTPTKPASIPAEAESVRSTDDADSVENDENAFVDNGLALKAIAQRRSLAGKLARTPQSARVSPALQDITDEFLYPPSPSLRRSTKRATQPVPHLPGTAKLPGRPHKPKSLAYPNDPPKWQQASSLPPSSPLPTTPEAPPNNNIAPHHSNHRSTFAHEWSIVPSSDPFGILAAERVFQAKRAAAPSMKPYSRPKPKQIPTPTPTPRSRLRHSVVREPSPVVPTNDEDFDDLYMDIPQHNDEDDEIDDSPIPPPIFVPSALDPSRATAADLPSKGTRDPLRTPHKRKHGKVINTGTPSSSDVPSSPSPVKLSRAPLADKTDAPVHGSEGGDDMTPMQIAKRVTRGSRKKPRTSNEDSLSPRQHVKKLEALLPQRPQRSTRRSTRLQEQEDYDATWDVLPTGKRKTRATSAAASKATLKATRKPQSRSTAKPASRAGTKGKGKVATVVNSDDSGDEDRDKHARETQARIEYFRKLEEYHIHEENVYVI</sequence>
<dbReference type="GeneID" id="19205464"/>
<organism evidence="2 3">
    <name type="scientific">Coniophora puteana (strain RWD-64-598)</name>
    <name type="common">Brown rot fungus</name>
    <dbReference type="NCBI Taxonomy" id="741705"/>
    <lineage>
        <taxon>Eukaryota</taxon>
        <taxon>Fungi</taxon>
        <taxon>Dikarya</taxon>
        <taxon>Basidiomycota</taxon>
        <taxon>Agaricomycotina</taxon>
        <taxon>Agaricomycetes</taxon>
        <taxon>Agaricomycetidae</taxon>
        <taxon>Boletales</taxon>
        <taxon>Coniophorineae</taxon>
        <taxon>Coniophoraceae</taxon>
        <taxon>Coniophora</taxon>
    </lineage>
</organism>
<feature type="compositionally biased region" description="Pro residues" evidence="1">
    <location>
        <begin position="145"/>
        <end position="156"/>
    </location>
</feature>
<dbReference type="EMBL" id="JH711579">
    <property type="protein sequence ID" value="EIW80571.1"/>
    <property type="molecule type" value="Genomic_DNA"/>
</dbReference>
<dbReference type="Proteomes" id="UP000053558">
    <property type="component" value="Unassembled WGS sequence"/>
</dbReference>
<feature type="compositionally biased region" description="Acidic residues" evidence="1">
    <location>
        <begin position="39"/>
        <end position="49"/>
    </location>
</feature>